<evidence type="ECO:0000313" key="3">
    <source>
        <dbReference type="Proteomes" id="UP000054097"/>
    </source>
</evidence>
<sequence>MHSNVNANPYAPAHGHPLAHAHAHGPHPNHLDYAWNDYYYDPAPSAAGYSPAYSYMNFNMGGQDQGDAGAYGGGSASVLEDQLIGTYGDGIHRLESSSLHQGPSPRNYDASSAGGYRVQLLISM</sequence>
<dbReference type="EMBL" id="KN824516">
    <property type="protein sequence ID" value="KIM19887.1"/>
    <property type="molecule type" value="Genomic_DNA"/>
</dbReference>
<evidence type="ECO:0000313" key="2">
    <source>
        <dbReference type="EMBL" id="KIM19887.1"/>
    </source>
</evidence>
<reference evidence="2 3" key="1">
    <citation type="submission" date="2014-04" db="EMBL/GenBank/DDBJ databases">
        <authorList>
            <consortium name="DOE Joint Genome Institute"/>
            <person name="Kuo A."/>
            <person name="Zuccaro A."/>
            <person name="Kohler A."/>
            <person name="Nagy L.G."/>
            <person name="Floudas D."/>
            <person name="Copeland A."/>
            <person name="Barry K.W."/>
            <person name="Cichocki N."/>
            <person name="Veneault-Fourrey C."/>
            <person name="LaButti K."/>
            <person name="Lindquist E.A."/>
            <person name="Lipzen A."/>
            <person name="Lundell T."/>
            <person name="Morin E."/>
            <person name="Murat C."/>
            <person name="Sun H."/>
            <person name="Tunlid A."/>
            <person name="Henrissat B."/>
            <person name="Grigoriev I.V."/>
            <person name="Hibbett D.S."/>
            <person name="Martin F."/>
            <person name="Nordberg H.P."/>
            <person name="Cantor M.N."/>
            <person name="Hua S.X."/>
        </authorList>
    </citation>
    <scope>NUCLEOTIDE SEQUENCE [LARGE SCALE GENOMIC DNA]</scope>
    <source>
        <strain evidence="2 3">MAFF 305830</strain>
    </source>
</reference>
<accession>A0A0C2WQH5</accession>
<dbReference type="Proteomes" id="UP000054097">
    <property type="component" value="Unassembled WGS sequence"/>
</dbReference>
<proteinExistence type="predicted"/>
<evidence type="ECO:0000256" key="1">
    <source>
        <dbReference type="SAM" id="MobiDB-lite"/>
    </source>
</evidence>
<organism evidence="2 3">
    <name type="scientific">Serendipita vermifera MAFF 305830</name>
    <dbReference type="NCBI Taxonomy" id="933852"/>
    <lineage>
        <taxon>Eukaryota</taxon>
        <taxon>Fungi</taxon>
        <taxon>Dikarya</taxon>
        <taxon>Basidiomycota</taxon>
        <taxon>Agaricomycotina</taxon>
        <taxon>Agaricomycetes</taxon>
        <taxon>Sebacinales</taxon>
        <taxon>Serendipitaceae</taxon>
        <taxon>Serendipita</taxon>
    </lineage>
</organism>
<keyword evidence="3" id="KW-1185">Reference proteome</keyword>
<reference evidence="3" key="2">
    <citation type="submission" date="2015-01" db="EMBL/GenBank/DDBJ databases">
        <title>Evolutionary Origins and Diversification of the Mycorrhizal Mutualists.</title>
        <authorList>
            <consortium name="DOE Joint Genome Institute"/>
            <consortium name="Mycorrhizal Genomics Consortium"/>
            <person name="Kohler A."/>
            <person name="Kuo A."/>
            <person name="Nagy L.G."/>
            <person name="Floudas D."/>
            <person name="Copeland A."/>
            <person name="Barry K.W."/>
            <person name="Cichocki N."/>
            <person name="Veneault-Fourrey C."/>
            <person name="LaButti K."/>
            <person name="Lindquist E.A."/>
            <person name="Lipzen A."/>
            <person name="Lundell T."/>
            <person name="Morin E."/>
            <person name="Murat C."/>
            <person name="Riley R."/>
            <person name="Ohm R."/>
            <person name="Sun H."/>
            <person name="Tunlid A."/>
            <person name="Henrissat B."/>
            <person name="Grigoriev I.V."/>
            <person name="Hibbett D.S."/>
            <person name="Martin F."/>
        </authorList>
    </citation>
    <scope>NUCLEOTIDE SEQUENCE [LARGE SCALE GENOMIC DNA]</scope>
    <source>
        <strain evidence="3">MAFF 305830</strain>
    </source>
</reference>
<feature type="region of interest" description="Disordered" evidence="1">
    <location>
        <begin position="1"/>
        <end position="23"/>
    </location>
</feature>
<dbReference type="AlphaFoldDB" id="A0A0C2WQH5"/>
<gene>
    <name evidence="2" type="ORF">M408DRAFT_334230</name>
</gene>
<dbReference type="HOGENOM" id="CLU_2005329_0_0_1"/>
<protein>
    <submittedName>
        <fullName evidence="2">Uncharacterized protein</fullName>
    </submittedName>
</protein>
<name>A0A0C2WQH5_SERVB</name>